<reference evidence="1" key="1">
    <citation type="submission" date="2022-04" db="EMBL/GenBank/DDBJ databases">
        <title>Genome of the entomopathogenic fungus Entomophthora muscae.</title>
        <authorList>
            <person name="Elya C."/>
            <person name="Lovett B.R."/>
            <person name="Lee E."/>
            <person name="Macias A.M."/>
            <person name="Hajek A.E."/>
            <person name="De Bivort B.L."/>
            <person name="Kasson M.T."/>
            <person name="De Fine Licht H.H."/>
            <person name="Stajich J.E."/>
        </authorList>
    </citation>
    <scope>NUCLEOTIDE SEQUENCE</scope>
    <source>
        <strain evidence="1">Berkeley</strain>
    </source>
</reference>
<keyword evidence="2" id="KW-1185">Reference proteome</keyword>
<name>A0ACC2SVR1_9FUNG</name>
<accession>A0ACC2SVR1</accession>
<gene>
    <name evidence="1" type="ORF">DSO57_1010553</name>
</gene>
<sequence length="199" mass="22322">MSNSTHKAEKATSKPRIYDDKKLEIVYIEDQPSRIEEKVKGFRLECNKTLHQLRETFQGYINQVISLEKKTETTVLNLVPKDEIFIPNALYVGIVGISGSILTRNRNILLRTLAPLSLGTLSAYYFIPGTTNNIAKLIHSSYQDNKHLFNNPFGAESSFTSSTSSGDSSKLETTISEVQSMYTTRSDPGVRAVLEQKNE</sequence>
<evidence type="ECO:0000313" key="1">
    <source>
        <dbReference type="EMBL" id="KAJ9066342.1"/>
    </source>
</evidence>
<evidence type="ECO:0000313" key="2">
    <source>
        <dbReference type="Proteomes" id="UP001165960"/>
    </source>
</evidence>
<dbReference type="Proteomes" id="UP001165960">
    <property type="component" value="Unassembled WGS sequence"/>
</dbReference>
<organism evidence="1 2">
    <name type="scientific">Entomophthora muscae</name>
    <dbReference type="NCBI Taxonomy" id="34485"/>
    <lineage>
        <taxon>Eukaryota</taxon>
        <taxon>Fungi</taxon>
        <taxon>Fungi incertae sedis</taxon>
        <taxon>Zoopagomycota</taxon>
        <taxon>Entomophthoromycotina</taxon>
        <taxon>Entomophthoromycetes</taxon>
        <taxon>Entomophthorales</taxon>
        <taxon>Entomophthoraceae</taxon>
        <taxon>Entomophthora</taxon>
    </lineage>
</organism>
<comment type="caution">
    <text evidence="1">The sequence shown here is derived from an EMBL/GenBank/DDBJ whole genome shotgun (WGS) entry which is preliminary data.</text>
</comment>
<dbReference type="EMBL" id="QTSX02004295">
    <property type="protein sequence ID" value="KAJ9066342.1"/>
    <property type="molecule type" value="Genomic_DNA"/>
</dbReference>
<protein>
    <submittedName>
        <fullName evidence="1">Uncharacterized protein</fullName>
    </submittedName>
</protein>
<proteinExistence type="predicted"/>